<protein>
    <recommendedName>
        <fullName evidence="3">SHS2 domain-containing protein</fullName>
    </recommendedName>
</protein>
<dbReference type="NCBIfam" id="TIGR01175">
    <property type="entry name" value="pilM"/>
    <property type="match status" value="1"/>
</dbReference>
<dbReference type="PIRSF" id="PIRSF019169">
    <property type="entry name" value="PilM"/>
    <property type="match status" value="1"/>
</dbReference>
<sequence>MDISFFKNAIQSHGFSLLRKNSVLGVDIGSASVKIVQLRLENEKAILETYGELATGPYTGGKVGQAAKLNDKKASEIIADVVRETGAQAKHAAIGIPLRNSFVTMVEMPPLSDEELKEAMQYEARRYIPIPVSEVVIDWWRMPEEKQPRADGQVFSKNVTAKLLLVAVPKDVVEKYKRIVTDAGLEPTAFEIETFSMIRSIISREHSGVVVVDFGAVTTKMTILDKGIIRASHSFDKGFQDMTIALSQSLGVDFERAETIKREVGLSSKPEHQGILKVITPLVDYILIEVERFAMGYSRKYGVPIAKIYIAGGGASLNGFVDYMVKKFGIEILVANPFSKVEYPAFFQPVLREIGPSFAVAVGLALRGLK</sequence>
<reference evidence="1 2" key="1">
    <citation type="journal article" date="2016" name="Nat. Commun.">
        <title>Thousands of microbial genomes shed light on interconnected biogeochemical processes in an aquifer system.</title>
        <authorList>
            <person name="Anantharaman K."/>
            <person name="Brown C.T."/>
            <person name="Hug L.A."/>
            <person name="Sharon I."/>
            <person name="Castelle C.J."/>
            <person name="Probst A.J."/>
            <person name="Thomas B.C."/>
            <person name="Singh A."/>
            <person name="Wilkins M.J."/>
            <person name="Karaoz U."/>
            <person name="Brodie E.L."/>
            <person name="Williams K.H."/>
            <person name="Hubbard S.S."/>
            <person name="Banfield J.F."/>
        </authorList>
    </citation>
    <scope>NUCLEOTIDE SEQUENCE [LARGE SCALE GENOMIC DNA]</scope>
</reference>
<dbReference type="AlphaFoldDB" id="A0A1G2G4P6"/>
<dbReference type="EMBL" id="MHNL01000011">
    <property type="protein sequence ID" value="OGZ44920.1"/>
    <property type="molecule type" value="Genomic_DNA"/>
</dbReference>
<dbReference type="STRING" id="1802115.A2756_03545"/>
<evidence type="ECO:0008006" key="3">
    <source>
        <dbReference type="Google" id="ProtNLM"/>
    </source>
</evidence>
<dbReference type="Gene3D" id="3.30.1490.300">
    <property type="match status" value="1"/>
</dbReference>
<accession>A0A1G2G4P6</accession>
<gene>
    <name evidence="1" type="ORF">A2756_03545</name>
</gene>
<comment type="caution">
    <text evidence="1">The sequence shown here is derived from an EMBL/GenBank/DDBJ whole genome shotgun (WGS) entry which is preliminary data.</text>
</comment>
<dbReference type="PANTHER" id="PTHR32432:SF3">
    <property type="entry name" value="ETHANOLAMINE UTILIZATION PROTEIN EUTJ"/>
    <property type="match status" value="1"/>
</dbReference>
<evidence type="ECO:0000313" key="1">
    <source>
        <dbReference type="EMBL" id="OGZ44920.1"/>
    </source>
</evidence>
<evidence type="ECO:0000313" key="2">
    <source>
        <dbReference type="Proteomes" id="UP000177785"/>
    </source>
</evidence>
<dbReference type="Pfam" id="PF11104">
    <property type="entry name" value="PilM_2"/>
    <property type="match status" value="1"/>
</dbReference>
<dbReference type="SUPFAM" id="SSF53067">
    <property type="entry name" value="Actin-like ATPase domain"/>
    <property type="match status" value="2"/>
</dbReference>
<dbReference type="InterPro" id="IPR005883">
    <property type="entry name" value="PilM"/>
</dbReference>
<organism evidence="1 2">
    <name type="scientific">Candidatus Ryanbacteria bacterium RIFCSPHIGHO2_01_FULL_48_27</name>
    <dbReference type="NCBI Taxonomy" id="1802115"/>
    <lineage>
        <taxon>Bacteria</taxon>
        <taxon>Candidatus Ryaniibacteriota</taxon>
    </lineage>
</organism>
<dbReference type="InterPro" id="IPR050696">
    <property type="entry name" value="FtsA/MreB"/>
</dbReference>
<dbReference type="Gene3D" id="3.30.420.40">
    <property type="match status" value="2"/>
</dbReference>
<dbReference type="PANTHER" id="PTHR32432">
    <property type="entry name" value="CELL DIVISION PROTEIN FTSA-RELATED"/>
    <property type="match status" value="1"/>
</dbReference>
<name>A0A1G2G4P6_9BACT</name>
<dbReference type="CDD" id="cd24049">
    <property type="entry name" value="ASKHA_NBD_PilM"/>
    <property type="match status" value="1"/>
</dbReference>
<proteinExistence type="predicted"/>
<dbReference type="Proteomes" id="UP000177785">
    <property type="component" value="Unassembled WGS sequence"/>
</dbReference>
<dbReference type="InterPro" id="IPR043129">
    <property type="entry name" value="ATPase_NBD"/>
</dbReference>